<protein>
    <recommendedName>
        <fullName evidence="8">ABC transmembrane type-1 domain-containing protein</fullName>
    </recommendedName>
</protein>
<evidence type="ECO:0000259" key="8">
    <source>
        <dbReference type="PROSITE" id="PS50929"/>
    </source>
</evidence>
<dbReference type="InterPro" id="IPR003439">
    <property type="entry name" value="ABC_transporter-like_ATP-bd"/>
</dbReference>
<dbReference type="PROSITE" id="PS50929">
    <property type="entry name" value="ABC_TM1F"/>
    <property type="match status" value="1"/>
</dbReference>
<keyword evidence="10" id="KW-1185">Reference proteome</keyword>
<evidence type="ECO:0000313" key="10">
    <source>
        <dbReference type="Proteomes" id="UP001371456"/>
    </source>
</evidence>
<sequence length="307" mass="34649">MFLRQNGFRQRPYKKTSYLDLIWNHEGIDNLERSSLVKDLEMLPFGGLTEIGERGNNLSGGQKQRVQLAHALYQDPDIYLLDDPFSAVDAHTSTSLFNDYVMGALSRKTVLLVTHQVEFLPSFDSILLISSGKIMKSGTFDALLSKSEEFQDLVNAQKTTFLPECQEVYVSKRPKAAEIELDNNVSSEERDDVVKLGLDASKSVYSILSSSLFFAPMSFFDSTPLGRMLSPVSSDLSIVDIELPFLINFTVGSIIISYSTYVILCFVSPEVVLVIVLMNYESRFFFKNLEFIDKNARLIFQTFSVTE</sequence>
<dbReference type="GO" id="GO:0016020">
    <property type="term" value="C:membrane"/>
    <property type="evidence" value="ECO:0007669"/>
    <property type="project" value="InterPro"/>
</dbReference>
<dbReference type="SUPFAM" id="SSF90123">
    <property type="entry name" value="ABC transporter transmembrane region"/>
    <property type="match status" value="1"/>
</dbReference>
<keyword evidence="2 7" id="KW-0812">Transmembrane</keyword>
<comment type="caution">
    <text evidence="9">The sequence shown here is derived from an EMBL/GenBank/DDBJ whole genome shotgun (WGS) entry which is preliminary data.</text>
</comment>
<dbReference type="EMBL" id="JBANQN010000011">
    <property type="protein sequence ID" value="KAK6776223.1"/>
    <property type="molecule type" value="Genomic_DNA"/>
</dbReference>
<keyword evidence="5 7" id="KW-1133">Transmembrane helix</keyword>
<gene>
    <name evidence="9" type="ORF">RDI58_027224</name>
</gene>
<dbReference type="GO" id="GO:0005524">
    <property type="term" value="F:ATP binding"/>
    <property type="evidence" value="ECO:0007669"/>
    <property type="project" value="UniProtKB-KW"/>
</dbReference>
<dbReference type="Pfam" id="PF00664">
    <property type="entry name" value="ABC_membrane"/>
    <property type="match status" value="1"/>
</dbReference>
<reference evidence="9 10" key="1">
    <citation type="submission" date="2024-02" db="EMBL/GenBank/DDBJ databases">
        <title>de novo genome assembly of Solanum bulbocastanum strain 11H21.</title>
        <authorList>
            <person name="Hosaka A.J."/>
        </authorList>
    </citation>
    <scope>NUCLEOTIDE SEQUENCE [LARGE SCALE GENOMIC DNA]</scope>
    <source>
        <tissue evidence="9">Young leaves</tissue>
    </source>
</reference>
<name>A0AAN8SUZ6_SOLBU</name>
<dbReference type="Pfam" id="PF00005">
    <property type="entry name" value="ABC_tran"/>
    <property type="match status" value="1"/>
</dbReference>
<evidence type="ECO:0000256" key="7">
    <source>
        <dbReference type="SAM" id="Phobius"/>
    </source>
</evidence>
<feature type="domain" description="ABC transmembrane type-1" evidence="8">
    <location>
        <begin position="195"/>
        <end position="278"/>
    </location>
</feature>
<dbReference type="Gene3D" id="1.20.1560.10">
    <property type="entry name" value="ABC transporter type 1, transmembrane domain"/>
    <property type="match status" value="1"/>
</dbReference>
<dbReference type="InterPro" id="IPR050173">
    <property type="entry name" value="ABC_transporter_C-like"/>
</dbReference>
<evidence type="ECO:0000256" key="5">
    <source>
        <dbReference type="ARBA" id="ARBA00022989"/>
    </source>
</evidence>
<keyword evidence="4" id="KW-0067">ATP-binding</keyword>
<dbReference type="PANTHER" id="PTHR24223">
    <property type="entry name" value="ATP-BINDING CASSETTE SUB-FAMILY C"/>
    <property type="match status" value="1"/>
</dbReference>
<keyword evidence="6 7" id="KW-0472">Membrane</keyword>
<dbReference type="SUPFAM" id="SSF52540">
    <property type="entry name" value="P-loop containing nucleoside triphosphate hydrolases"/>
    <property type="match status" value="1"/>
</dbReference>
<proteinExistence type="predicted"/>
<evidence type="ECO:0000313" key="9">
    <source>
        <dbReference type="EMBL" id="KAK6776223.1"/>
    </source>
</evidence>
<dbReference type="AlphaFoldDB" id="A0AAN8SUZ6"/>
<evidence type="ECO:0000256" key="6">
    <source>
        <dbReference type="ARBA" id="ARBA00023136"/>
    </source>
</evidence>
<dbReference type="InterPro" id="IPR011527">
    <property type="entry name" value="ABC1_TM_dom"/>
</dbReference>
<evidence type="ECO:0000256" key="2">
    <source>
        <dbReference type="ARBA" id="ARBA00022692"/>
    </source>
</evidence>
<evidence type="ECO:0000256" key="4">
    <source>
        <dbReference type="ARBA" id="ARBA00022840"/>
    </source>
</evidence>
<evidence type="ECO:0000256" key="3">
    <source>
        <dbReference type="ARBA" id="ARBA00022741"/>
    </source>
</evidence>
<dbReference type="Gene3D" id="3.40.50.300">
    <property type="entry name" value="P-loop containing nucleotide triphosphate hydrolases"/>
    <property type="match status" value="1"/>
</dbReference>
<dbReference type="InterPro" id="IPR036640">
    <property type="entry name" value="ABC1_TM_sf"/>
</dbReference>
<feature type="transmembrane region" description="Helical" evidence="7">
    <location>
        <begin position="245"/>
        <end position="278"/>
    </location>
</feature>
<evidence type="ECO:0000256" key="1">
    <source>
        <dbReference type="ARBA" id="ARBA00022448"/>
    </source>
</evidence>
<keyword evidence="3" id="KW-0547">Nucleotide-binding</keyword>
<dbReference type="GO" id="GO:0140359">
    <property type="term" value="F:ABC-type transporter activity"/>
    <property type="evidence" value="ECO:0007669"/>
    <property type="project" value="InterPro"/>
</dbReference>
<dbReference type="InterPro" id="IPR027417">
    <property type="entry name" value="P-loop_NTPase"/>
</dbReference>
<dbReference type="PANTHER" id="PTHR24223:SF263">
    <property type="entry name" value="ABC-TYPE XENOBIOTIC TRANSPORTER"/>
    <property type="match status" value="1"/>
</dbReference>
<dbReference type="Proteomes" id="UP001371456">
    <property type="component" value="Unassembled WGS sequence"/>
</dbReference>
<organism evidence="9 10">
    <name type="scientific">Solanum bulbocastanum</name>
    <name type="common">Wild potato</name>
    <dbReference type="NCBI Taxonomy" id="147425"/>
    <lineage>
        <taxon>Eukaryota</taxon>
        <taxon>Viridiplantae</taxon>
        <taxon>Streptophyta</taxon>
        <taxon>Embryophyta</taxon>
        <taxon>Tracheophyta</taxon>
        <taxon>Spermatophyta</taxon>
        <taxon>Magnoliopsida</taxon>
        <taxon>eudicotyledons</taxon>
        <taxon>Gunneridae</taxon>
        <taxon>Pentapetalae</taxon>
        <taxon>asterids</taxon>
        <taxon>lamiids</taxon>
        <taxon>Solanales</taxon>
        <taxon>Solanaceae</taxon>
        <taxon>Solanoideae</taxon>
        <taxon>Solaneae</taxon>
        <taxon>Solanum</taxon>
    </lineage>
</organism>
<dbReference type="GO" id="GO:0016887">
    <property type="term" value="F:ATP hydrolysis activity"/>
    <property type="evidence" value="ECO:0007669"/>
    <property type="project" value="InterPro"/>
</dbReference>
<keyword evidence="1" id="KW-0813">Transport</keyword>
<accession>A0AAN8SUZ6</accession>